<dbReference type="PANTHER" id="PTHR14927:SF0">
    <property type="entry name" value="NUCLEOLAR PROTEIN 10"/>
    <property type="match status" value="1"/>
</dbReference>
<evidence type="ECO:0000313" key="16">
    <source>
        <dbReference type="Proteomes" id="UP000616769"/>
    </source>
</evidence>
<dbReference type="VEuPathDB" id="VectorBase:SSCA002638"/>
<dbReference type="Pfam" id="PF08159">
    <property type="entry name" value="NUC153"/>
    <property type="match status" value="1"/>
</dbReference>
<protein>
    <recommendedName>
        <fullName evidence="3">Nucleolar protein 10</fullName>
    </recommendedName>
</protein>
<evidence type="ECO:0000313" key="12">
    <source>
        <dbReference type="EMBL" id="KAF7492906.1"/>
    </source>
</evidence>
<evidence type="ECO:0000313" key="15">
    <source>
        <dbReference type="Proteomes" id="UP000070412"/>
    </source>
</evidence>
<dbReference type="GO" id="GO:0032040">
    <property type="term" value="C:small-subunit processome"/>
    <property type="evidence" value="ECO:0007669"/>
    <property type="project" value="TreeGrafter"/>
</dbReference>
<dbReference type="EMBL" id="WVUK01000056">
    <property type="protein sequence ID" value="KAF7492906.1"/>
    <property type="molecule type" value="Genomic_DNA"/>
</dbReference>
<evidence type="ECO:0000256" key="1">
    <source>
        <dbReference type="ARBA" id="ARBA00004604"/>
    </source>
</evidence>
<dbReference type="InterPro" id="IPR040382">
    <property type="entry name" value="NOL10/Enp2"/>
</dbReference>
<dbReference type="InterPro" id="IPR056551">
    <property type="entry name" value="Beta-prop_NOL10_N"/>
</dbReference>
<evidence type="ECO:0000256" key="5">
    <source>
        <dbReference type="ARBA" id="ARBA00022737"/>
    </source>
</evidence>
<dbReference type="GO" id="GO:0000462">
    <property type="term" value="P:maturation of SSU-rRNA from tricistronic rRNA transcript (SSU-rRNA, 5.8S rRNA, LSU-rRNA)"/>
    <property type="evidence" value="ECO:0007669"/>
    <property type="project" value="TreeGrafter"/>
</dbReference>
<organism evidence="13 16">
    <name type="scientific">Sarcoptes scabiei</name>
    <name type="common">Itch mite</name>
    <name type="synonym">Acarus scabiei</name>
    <dbReference type="NCBI Taxonomy" id="52283"/>
    <lineage>
        <taxon>Eukaryota</taxon>
        <taxon>Metazoa</taxon>
        <taxon>Ecdysozoa</taxon>
        <taxon>Arthropoda</taxon>
        <taxon>Chelicerata</taxon>
        <taxon>Arachnida</taxon>
        <taxon>Acari</taxon>
        <taxon>Acariformes</taxon>
        <taxon>Sarcoptiformes</taxon>
        <taxon>Astigmata</taxon>
        <taxon>Psoroptidia</taxon>
        <taxon>Sarcoptoidea</taxon>
        <taxon>Sarcoptidae</taxon>
        <taxon>Sarcoptinae</taxon>
        <taxon>Sarcoptes</taxon>
    </lineage>
</organism>
<keyword evidence="6" id="KW-0539">Nucleus</keyword>
<dbReference type="Pfam" id="PF23097">
    <property type="entry name" value="NOL10_2nd"/>
    <property type="match status" value="1"/>
</dbReference>
<evidence type="ECO:0000259" key="11">
    <source>
        <dbReference type="Pfam" id="PF23098"/>
    </source>
</evidence>
<comment type="similarity">
    <text evidence="2">Belongs to the WD repeat NOL10/ENP2 family.</text>
</comment>
<dbReference type="Pfam" id="PF23098">
    <property type="entry name" value="Beta-prop_NOL10_N"/>
    <property type="match status" value="1"/>
</dbReference>
<evidence type="ECO:0000256" key="4">
    <source>
        <dbReference type="ARBA" id="ARBA00022574"/>
    </source>
</evidence>
<comment type="subcellular location">
    <subcellularLocation>
        <location evidence="1">Nucleus</location>
        <location evidence="1">Nucleolus</location>
    </subcellularLocation>
</comment>
<feature type="compositionally biased region" description="Basic and acidic residues" evidence="8">
    <location>
        <begin position="463"/>
        <end position="472"/>
    </location>
</feature>
<feature type="repeat" description="WD" evidence="7">
    <location>
        <begin position="172"/>
        <end position="213"/>
    </location>
</feature>
<feature type="region of interest" description="Disordered" evidence="8">
    <location>
        <begin position="463"/>
        <end position="493"/>
    </location>
</feature>
<keyword evidence="5" id="KW-0677">Repeat</keyword>
<reference evidence="13 16" key="1">
    <citation type="journal article" date="2015" name="Parasit. Vectors">
        <title>Draft genome of the scabies mite.</title>
        <authorList>
            <person name="Rider S.D.Jr."/>
            <person name="Morgan M.S."/>
            <person name="Arlian L.G."/>
        </authorList>
    </citation>
    <scope>NUCLEOTIDE SEQUENCE [LARGE SCALE GENOMIC DNA]</scope>
    <source>
        <strain evidence="13">Arlian Lab</strain>
    </source>
</reference>
<name>A0A132A7V4_SARSC</name>
<feature type="compositionally biased region" description="Acidic residues" evidence="8">
    <location>
        <begin position="547"/>
        <end position="575"/>
    </location>
</feature>
<keyword evidence="15" id="KW-1185">Reference proteome</keyword>
<dbReference type="Proteomes" id="UP000070412">
    <property type="component" value="Unassembled WGS sequence"/>
</dbReference>
<dbReference type="SUPFAM" id="SSF50978">
    <property type="entry name" value="WD40 repeat-like"/>
    <property type="match status" value="1"/>
</dbReference>
<gene>
    <name evidence="13" type="ORF">QR98_0055380</name>
    <name evidence="12" type="ORF">SSS_2498</name>
</gene>
<dbReference type="AlphaFoldDB" id="A0A132A7V4"/>
<dbReference type="InterPro" id="IPR056550">
    <property type="entry name" value="NOL10_2nd"/>
</dbReference>
<evidence type="ECO:0000259" key="9">
    <source>
        <dbReference type="Pfam" id="PF08159"/>
    </source>
</evidence>
<dbReference type="Proteomes" id="UP000616769">
    <property type="component" value="Unassembled WGS sequence"/>
</dbReference>
<dbReference type="EnsemblMetazoa" id="SSS_2498s_mrna">
    <property type="protein sequence ID" value="KAF7492906.1"/>
    <property type="gene ID" value="SSS_2498"/>
</dbReference>
<evidence type="ECO:0000313" key="14">
    <source>
        <dbReference type="EnsemblMetazoa" id="KAF7492906.1"/>
    </source>
</evidence>
<feature type="domain" description="Nucleolar protein 10-like N-terminal" evidence="11">
    <location>
        <begin position="1"/>
        <end position="367"/>
    </location>
</feature>
<evidence type="ECO:0000256" key="8">
    <source>
        <dbReference type="SAM" id="MobiDB-lite"/>
    </source>
</evidence>
<dbReference type="InterPro" id="IPR015943">
    <property type="entry name" value="WD40/YVTN_repeat-like_dom_sf"/>
</dbReference>
<evidence type="ECO:0000313" key="13">
    <source>
        <dbReference type="EMBL" id="KPM07056.1"/>
    </source>
</evidence>
<sequence length="575" mass="66547">MQVTEVNDIKTYNLSQGKTIPEWLSDRKKRLLLKKDVDLRRRIQLIQDFDMPIVSNTVNISPDGQYIIASGVYKPRIRCFDVDQLAMKFERCLDSEVIKCINLSDDYTKLLLLEQDRWIEIHSQAGFYFKTRIPKFGRDIAYNYASCDAMFVGNGSEIFRLNLNVGTFLKPFETECSTLNCIEINSDHNLIVVGSQDGFLEAWDPRSRERTGRLDCAFEAIRNDSNRKNQIPAISSLKFFNSLTMAVGTGIGQILMYDLRANKPFLTKDHMYGLPIKSIEFFDGPLQLVGSLDSKIIKFWNRNDGTPFTAIQSDNDLNKLAIYPNSGMLFVANESPKILTYYIPAIGPAPKWCSFLDRITEELEESNENVIYDDYKFVTEQELDELGLSDLIGTNLLRAYMHGFFIDLRLYRKAFELSKPFAYEEYRKQKIKEKIDADRFDRVQIAEELPKINRSLAERLIREDKDQTDAKKNATKRTNQKFKPNPMKDDRFKAMFSDPNFEIDEQSEEYRLLNPVLSRASKNDRTQSGNNANDDDEDAKRKIYDGIFDDDEDGEDDDQIETVSLDNEEDDSDDY</sequence>
<feature type="domain" description="NUC153" evidence="9">
    <location>
        <begin position="489"/>
        <end position="516"/>
    </location>
</feature>
<dbReference type="OMA" id="GYFMDVR"/>
<reference evidence="14" key="4">
    <citation type="submission" date="2022-06" db="UniProtKB">
        <authorList>
            <consortium name="EnsemblMetazoa"/>
        </authorList>
    </citation>
    <scope>IDENTIFICATION</scope>
</reference>
<feature type="region of interest" description="Disordered" evidence="8">
    <location>
        <begin position="518"/>
        <end position="575"/>
    </location>
</feature>
<dbReference type="Gene3D" id="2.130.10.10">
    <property type="entry name" value="YVTN repeat-like/Quinoprotein amine dehydrogenase"/>
    <property type="match status" value="1"/>
</dbReference>
<evidence type="ECO:0000259" key="10">
    <source>
        <dbReference type="Pfam" id="PF23097"/>
    </source>
</evidence>
<dbReference type="PROSITE" id="PS50082">
    <property type="entry name" value="WD_REPEATS_2"/>
    <property type="match status" value="1"/>
</dbReference>
<evidence type="ECO:0000256" key="3">
    <source>
        <dbReference type="ARBA" id="ARBA00015517"/>
    </source>
</evidence>
<dbReference type="EMBL" id="JXLN01011278">
    <property type="protein sequence ID" value="KPM07056.1"/>
    <property type="molecule type" value="Genomic_DNA"/>
</dbReference>
<feature type="domain" description="Nucleolar protein 10-like second" evidence="10">
    <location>
        <begin position="371"/>
        <end position="415"/>
    </location>
</feature>
<dbReference type="GO" id="GO:0030686">
    <property type="term" value="C:90S preribosome"/>
    <property type="evidence" value="ECO:0007669"/>
    <property type="project" value="TreeGrafter"/>
</dbReference>
<dbReference type="OrthoDB" id="273340at2759"/>
<dbReference type="InterPro" id="IPR036322">
    <property type="entry name" value="WD40_repeat_dom_sf"/>
</dbReference>
<keyword evidence="4 7" id="KW-0853">WD repeat</keyword>
<dbReference type="InterPro" id="IPR001680">
    <property type="entry name" value="WD40_rpt"/>
</dbReference>
<dbReference type="PANTHER" id="PTHR14927">
    <property type="entry name" value="NUCLEOLAR PROTEIN 10"/>
    <property type="match status" value="1"/>
</dbReference>
<evidence type="ECO:0000256" key="6">
    <source>
        <dbReference type="ARBA" id="ARBA00023242"/>
    </source>
</evidence>
<accession>A0A132A7V4</accession>
<evidence type="ECO:0000256" key="2">
    <source>
        <dbReference type="ARBA" id="ARBA00005264"/>
    </source>
</evidence>
<evidence type="ECO:0000256" key="7">
    <source>
        <dbReference type="PROSITE-ProRule" id="PRU00221"/>
    </source>
</evidence>
<reference evidence="15" key="2">
    <citation type="journal article" date="2020" name="PLoS Negl. Trop. Dis.">
        <title>High-quality nuclear genome for Sarcoptes scabiei-A critical resource for a neglected parasite.</title>
        <authorList>
            <person name="Korhonen P.K."/>
            <person name="Gasser R.B."/>
            <person name="Ma G."/>
            <person name="Wang T."/>
            <person name="Stroehlein A.J."/>
            <person name="Young N.D."/>
            <person name="Ang C.S."/>
            <person name="Fernando D.D."/>
            <person name="Lu H.C."/>
            <person name="Taylor S."/>
            <person name="Reynolds S.L."/>
            <person name="Mofiz E."/>
            <person name="Najaraj S.H."/>
            <person name="Gowda H."/>
            <person name="Madugundu A."/>
            <person name="Renuse S."/>
            <person name="Holt D."/>
            <person name="Pandey A."/>
            <person name="Papenfuss A.T."/>
            <person name="Fischer K."/>
        </authorList>
    </citation>
    <scope>NUCLEOTIDE SEQUENCE [LARGE SCALE GENOMIC DNA]</scope>
</reference>
<reference evidence="12" key="3">
    <citation type="submission" date="2020-01" db="EMBL/GenBank/DDBJ databases">
        <authorList>
            <person name="Korhonen P.K.K."/>
            <person name="Guangxu M.G."/>
            <person name="Wang T.W."/>
            <person name="Stroehlein A.J.S."/>
            <person name="Young N.D."/>
            <person name="Ang C.-S.A."/>
            <person name="Fernando D.W.F."/>
            <person name="Lu H.L."/>
            <person name="Taylor S.T."/>
            <person name="Ehtesham M.E.M."/>
            <person name="Najaraj S.H.N."/>
            <person name="Harsha G.H.G."/>
            <person name="Madugundu A.M."/>
            <person name="Renuse S.R."/>
            <person name="Holt D.H."/>
            <person name="Pandey A.P."/>
            <person name="Papenfuss A.P."/>
            <person name="Gasser R.B.G."/>
            <person name="Fischer K.F."/>
        </authorList>
    </citation>
    <scope>NUCLEOTIDE SEQUENCE</scope>
    <source>
        <strain evidence="12">SSS_KF_BRIS2020</strain>
    </source>
</reference>
<dbReference type="InterPro" id="IPR012580">
    <property type="entry name" value="NUC153"/>
</dbReference>
<proteinExistence type="inferred from homology"/>